<comment type="caution">
    <text evidence="1">The sequence shown here is derived from an EMBL/GenBank/DDBJ whole genome shotgun (WGS) entry which is preliminary data.</text>
</comment>
<dbReference type="Proteomes" id="UP001062901">
    <property type="component" value="Unassembled WGS sequence"/>
</dbReference>
<name>A0ABQ0P100_9PROT</name>
<accession>A0ABQ0P100</accession>
<gene>
    <name evidence="1" type="ORF">AA15669_1866</name>
</gene>
<evidence type="ECO:0000313" key="1">
    <source>
        <dbReference type="EMBL" id="GBQ08667.1"/>
    </source>
</evidence>
<keyword evidence="2" id="KW-1185">Reference proteome</keyword>
<evidence type="ECO:0008006" key="3">
    <source>
        <dbReference type="Google" id="ProtNLM"/>
    </source>
</evidence>
<organism evidence="1 2">
    <name type="scientific">Saccharibacter floricola DSM 15669</name>
    <dbReference type="NCBI Taxonomy" id="1123227"/>
    <lineage>
        <taxon>Bacteria</taxon>
        <taxon>Pseudomonadati</taxon>
        <taxon>Pseudomonadota</taxon>
        <taxon>Alphaproteobacteria</taxon>
        <taxon>Acetobacterales</taxon>
        <taxon>Acetobacteraceae</taxon>
        <taxon>Saccharibacter</taxon>
    </lineage>
</organism>
<dbReference type="EMBL" id="BAQD01000124">
    <property type="protein sequence ID" value="GBQ08667.1"/>
    <property type="molecule type" value="Genomic_DNA"/>
</dbReference>
<reference evidence="1" key="1">
    <citation type="submission" date="2013-04" db="EMBL/GenBank/DDBJ databases">
        <title>The genome sequencing project of 58 acetic acid bacteria.</title>
        <authorList>
            <person name="Okamoto-Kainuma A."/>
            <person name="Ishikawa M."/>
            <person name="Umino S."/>
            <person name="Koizumi Y."/>
            <person name="Shiwa Y."/>
            <person name="Yoshikawa H."/>
            <person name="Matsutani M."/>
            <person name="Matsushita K."/>
        </authorList>
    </citation>
    <scope>NUCLEOTIDE SEQUENCE</scope>
    <source>
        <strain evidence="1">DSM 15669</strain>
    </source>
</reference>
<proteinExistence type="predicted"/>
<evidence type="ECO:0000313" key="2">
    <source>
        <dbReference type="Proteomes" id="UP001062901"/>
    </source>
</evidence>
<sequence length="81" mass="9195">MGVTPRKSMVPSARTSNSSLFMSGTTYTLYTTQFGKNPWETNAVDTSQNVPISDKTLEIDNHFWTVHAPMLEARFAAWLRR</sequence>
<protein>
    <recommendedName>
        <fullName evidence="3">Tyrosinase copper-binding domain-containing protein</fullName>
    </recommendedName>
</protein>